<feature type="compositionally biased region" description="Acidic residues" evidence="1">
    <location>
        <begin position="175"/>
        <end position="184"/>
    </location>
</feature>
<comment type="caution">
    <text evidence="2">The sequence shown here is derived from an EMBL/GenBank/DDBJ whole genome shotgun (WGS) entry which is preliminary data.</text>
</comment>
<reference evidence="2 3" key="1">
    <citation type="journal article" date="2021" name="BMC Biol.">
        <title>Horizontally acquired antibacterial genes associated with adaptive radiation of ladybird beetles.</title>
        <authorList>
            <person name="Li H.S."/>
            <person name="Tang X.F."/>
            <person name="Huang Y.H."/>
            <person name="Xu Z.Y."/>
            <person name="Chen M.L."/>
            <person name="Du X.Y."/>
            <person name="Qiu B.Y."/>
            <person name="Chen P.T."/>
            <person name="Zhang W."/>
            <person name="Slipinski A."/>
            <person name="Escalona H.E."/>
            <person name="Waterhouse R.M."/>
            <person name="Zwick A."/>
            <person name="Pang H."/>
        </authorList>
    </citation>
    <scope>NUCLEOTIDE SEQUENCE [LARGE SCALE GENOMIC DNA]</scope>
    <source>
        <strain evidence="2">SYSU2018</strain>
    </source>
</reference>
<evidence type="ECO:0000313" key="2">
    <source>
        <dbReference type="EMBL" id="KAL3268977.1"/>
    </source>
</evidence>
<dbReference type="EMBL" id="JABFTP020000021">
    <property type="protein sequence ID" value="KAL3268977.1"/>
    <property type="molecule type" value="Genomic_DNA"/>
</dbReference>
<organism evidence="2 3">
    <name type="scientific">Cryptolaemus montrouzieri</name>
    <dbReference type="NCBI Taxonomy" id="559131"/>
    <lineage>
        <taxon>Eukaryota</taxon>
        <taxon>Metazoa</taxon>
        <taxon>Ecdysozoa</taxon>
        <taxon>Arthropoda</taxon>
        <taxon>Hexapoda</taxon>
        <taxon>Insecta</taxon>
        <taxon>Pterygota</taxon>
        <taxon>Neoptera</taxon>
        <taxon>Endopterygota</taxon>
        <taxon>Coleoptera</taxon>
        <taxon>Polyphaga</taxon>
        <taxon>Cucujiformia</taxon>
        <taxon>Coccinelloidea</taxon>
        <taxon>Coccinellidae</taxon>
        <taxon>Scymninae</taxon>
        <taxon>Scymnini</taxon>
        <taxon>Cryptolaemus</taxon>
    </lineage>
</organism>
<protein>
    <submittedName>
        <fullName evidence="2">Uncharacterized protein</fullName>
    </submittedName>
</protein>
<sequence length="205" mass="23350">MSKERKLKIQKLIRDVRKKYIALKLGRTEEDETIQRLFTPITKRLYSIKDEQVAAMVQQATLRLRKSKFPSHPLQSAYTPPPKALKPLYSLFPTGVSSSGTASVHKQLVNDESSDDEVLYDNVARLPTTPFQRPTLFPKPTPPGIFVSTPLKSSRQKNEVDFLSTIDVAKRESMNEDDDDDDIDDNRSLEDEKSHQELCCSRSVL</sequence>
<evidence type="ECO:0000313" key="3">
    <source>
        <dbReference type="Proteomes" id="UP001516400"/>
    </source>
</evidence>
<evidence type="ECO:0000256" key="1">
    <source>
        <dbReference type="SAM" id="MobiDB-lite"/>
    </source>
</evidence>
<dbReference type="AlphaFoldDB" id="A0ABD2MRX5"/>
<feature type="region of interest" description="Disordered" evidence="1">
    <location>
        <begin position="170"/>
        <end position="205"/>
    </location>
</feature>
<gene>
    <name evidence="2" type="ORF">HHI36_008063</name>
</gene>
<keyword evidence="3" id="KW-1185">Reference proteome</keyword>
<name>A0ABD2MRX5_9CUCU</name>
<accession>A0ABD2MRX5</accession>
<feature type="compositionally biased region" description="Basic and acidic residues" evidence="1">
    <location>
        <begin position="185"/>
        <end position="196"/>
    </location>
</feature>
<dbReference type="Proteomes" id="UP001516400">
    <property type="component" value="Unassembled WGS sequence"/>
</dbReference>
<proteinExistence type="predicted"/>